<dbReference type="EMBL" id="PPCN01000021">
    <property type="protein sequence ID" value="POF27792.1"/>
    <property type="molecule type" value="Genomic_DNA"/>
</dbReference>
<dbReference type="Pfam" id="PF00005">
    <property type="entry name" value="ABC_tran"/>
    <property type="match status" value="1"/>
</dbReference>
<evidence type="ECO:0000256" key="4">
    <source>
        <dbReference type="ARBA" id="ARBA00022840"/>
    </source>
</evidence>
<gene>
    <name evidence="6" type="ORF">CLV41_12118</name>
</gene>
<sequence>MEFAIEVCNVTKTYKIANNRDGNTGWFHSLVKPERKELTAVSDLSFQVSTGDSVGYLGPNGAGKSTMIKMMTGILVPTSGTIELRGRQPHLHRKENAQHIGVVFGQRSQLWWELPVVDSFELHKIMYSLSNYCYERNKNYLLQVLEIKNFWNQSVRQLSLGQRMRAELALALIHEPKILFLDEPTIGLDIEAKEAVRKILRQIQSERELTIILTSHDLQDIREICSKVIIVNGGELIFEGTLDTLRAQMGPERRLVITFAKPTGELRIAGTALISNDKFEKHYLIQDRATSSGNILAQLKDIDNIVDFSVRELTIEEIVKSVYRNGSIVKCS</sequence>
<evidence type="ECO:0000313" key="6">
    <source>
        <dbReference type="EMBL" id="POF27792.1"/>
    </source>
</evidence>
<dbReference type="GO" id="GO:0005524">
    <property type="term" value="F:ATP binding"/>
    <property type="evidence" value="ECO:0007669"/>
    <property type="project" value="UniProtKB-KW"/>
</dbReference>
<dbReference type="PANTHER" id="PTHR42711:SF1">
    <property type="entry name" value="ABC-TRANSPORT PROTEIN, ATP-BINDING COMPONENT"/>
    <property type="match status" value="1"/>
</dbReference>
<evidence type="ECO:0000256" key="2">
    <source>
        <dbReference type="ARBA" id="ARBA00022448"/>
    </source>
</evidence>
<evidence type="ECO:0000256" key="1">
    <source>
        <dbReference type="ARBA" id="ARBA00005417"/>
    </source>
</evidence>
<reference evidence="6 7" key="1">
    <citation type="submission" date="2018-01" db="EMBL/GenBank/DDBJ databases">
        <title>Genomic Encyclopedia of Archaeal and Bacterial Type Strains, Phase II (KMG-II): from individual species to whole genera.</title>
        <authorList>
            <person name="Goeker M."/>
        </authorList>
    </citation>
    <scope>NUCLEOTIDE SEQUENCE [LARGE SCALE GENOMIC DNA]</scope>
    <source>
        <strain evidence="6 7">DSM 17023</strain>
    </source>
</reference>
<dbReference type="RefSeq" id="WP_103225551.1">
    <property type="nucleotide sequence ID" value="NZ_PPCN01000021.1"/>
</dbReference>
<dbReference type="Gene3D" id="3.40.50.300">
    <property type="entry name" value="P-loop containing nucleotide triphosphate hydrolases"/>
    <property type="match status" value="1"/>
</dbReference>
<organism evidence="6 7">
    <name type="scientific">Roseibium marinum</name>
    <dbReference type="NCBI Taxonomy" id="281252"/>
    <lineage>
        <taxon>Bacteria</taxon>
        <taxon>Pseudomonadati</taxon>
        <taxon>Pseudomonadota</taxon>
        <taxon>Alphaproteobacteria</taxon>
        <taxon>Hyphomicrobiales</taxon>
        <taxon>Stappiaceae</taxon>
        <taxon>Roseibium</taxon>
    </lineage>
</organism>
<name>A0A2S3UJ98_9HYPH</name>
<dbReference type="InterPro" id="IPR027417">
    <property type="entry name" value="P-loop_NTPase"/>
</dbReference>
<dbReference type="InterPro" id="IPR003593">
    <property type="entry name" value="AAA+_ATPase"/>
</dbReference>
<protein>
    <submittedName>
        <fullName evidence="6">ABC-2 type transport system ATP-binding protein</fullName>
    </submittedName>
</protein>
<keyword evidence="7" id="KW-1185">Reference proteome</keyword>
<keyword evidence="2" id="KW-0813">Transport</keyword>
<dbReference type="AlphaFoldDB" id="A0A2S3UJ98"/>
<dbReference type="SMART" id="SM00382">
    <property type="entry name" value="AAA"/>
    <property type="match status" value="1"/>
</dbReference>
<dbReference type="PROSITE" id="PS50893">
    <property type="entry name" value="ABC_TRANSPORTER_2"/>
    <property type="match status" value="1"/>
</dbReference>
<keyword evidence="3" id="KW-0547">Nucleotide-binding</keyword>
<dbReference type="Proteomes" id="UP000236959">
    <property type="component" value="Unassembled WGS sequence"/>
</dbReference>
<comment type="caution">
    <text evidence="6">The sequence shown here is derived from an EMBL/GenBank/DDBJ whole genome shotgun (WGS) entry which is preliminary data.</text>
</comment>
<dbReference type="SUPFAM" id="SSF52540">
    <property type="entry name" value="P-loop containing nucleoside triphosphate hydrolases"/>
    <property type="match status" value="1"/>
</dbReference>
<evidence type="ECO:0000256" key="3">
    <source>
        <dbReference type="ARBA" id="ARBA00022741"/>
    </source>
</evidence>
<dbReference type="OrthoDB" id="9778547at2"/>
<evidence type="ECO:0000259" key="5">
    <source>
        <dbReference type="PROSITE" id="PS50893"/>
    </source>
</evidence>
<feature type="domain" description="ABC transporter" evidence="5">
    <location>
        <begin position="5"/>
        <end position="258"/>
    </location>
</feature>
<proteinExistence type="inferred from homology"/>
<comment type="similarity">
    <text evidence="1">Belongs to the ABC transporter superfamily.</text>
</comment>
<evidence type="ECO:0000313" key="7">
    <source>
        <dbReference type="Proteomes" id="UP000236959"/>
    </source>
</evidence>
<dbReference type="GO" id="GO:0016887">
    <property type="term" value="F:ATP hydrolysis activity"/>
    <property type="evidence" value="ECO:0007669"/>
    <property type="project" value="InterPro"/>
</dbReference>
<keyword evidence="4 6" id="KW-0067">ATP-binding</keyword>
<dbReference type="PROSITE" id="PS00211">
    <property type="entry name" value="ABC_TRANSPORTER_1"/>
    <property type="match status" value="1"/>
</dbReference>
<accession>A0A2S3UJ98</accession>
<dbReference type="InterPro" id="IPR017871">
    <property type="entry name" value="ABC_transporter-like_CS"/>
</dbReference>
<dbReference type="InterPro" id="IPR050763">
    <property type="entry name" value="ABC_transporter_ATP-binding"/>
</dbReference>
<dbReference type="PANTHER" id="PTHR42711">
    <property type="entry name" value="ABC TRANSPORTER ATP-BINDING PROTEIN"/>
    <property type="match status" value="1"/>
</dbReference>
<dbReference type="InterPro" id="IPR003439">
    <property type="entry name" value="ABC_transporter-like_ATP-bd"/>
</dbReference>